<dbReference type="Proteomes" id="UP000305888">
    <property type="component" value="Chromosome"/>
</dbReference>
<dbReference type="OrthoDB" id="7770576at2"/>
<dbReference type="RefSeq" id="WP_138579664.1">
    <property type="nucleotide sequence ID" value="NZ_CP040818.1"/>
</dbReference>
<dbReference type="AlphaFoldDB" id="A0A5B8FHK7"/>
<keyword evidence="2" id="KW-1185">Reference proteome</keyword>
<proteinExistence type="predicted"/>
<name>A0A5B8FHK7_9RHOB</name>
<sequence length="193" mass="20929">MFEPVFLTDYAPALVDALERPYHHVVELAHLDWPGGEVLLWSGLGQLPLAGRVFDGSGGLGEIEYAEDADADAVQTVTARLRGLPLSFLEEQVREDLAGRRAAFGWTLVGEDDLPIPAPVFSFNGYLDGRRISVARSEDGLSVEVAVTVTTGERPASRISQRHTPQDVTGTDTGWEHLTALAEDPPQWPGVAE</sequence>
<evidence type="ECO:0000313" key="1">
    <source>
        <dbReference type="EMBL" id="QDL92551.1"/>
    </source>
</evidence>
<dbReference type="EMBL" id="CP040818">
    <property type="protein sequence ID" value="QDL92551.1"/>
    <property type="molecule type" value="Genomic_DNA"/>
</dbReference>
<accession>A0A5B8FHK7</accession>
<organism evidence="1 2">
    <name type="scientific">Paroceanicella profunda</name>
    <dbReference type="NCBI Taxonomy" id="2579971"/>
    <lineage>
        <taxon>Bacteria</taxon>
        <taxon>Pseudomonadati</taxon>
        <taxon>Pseudomonadota</taxon>
        <taxon>Alphaproteobacteria</taxon>
        <taxon>Rhodobacterales</taxon>
        <taxon>Paracoccaceae</taxon>
        <taxon>Paroceanicella</taxon>
    </lineage>
</organism>
<dbReference type="KEGG" id="ppru:FDP22_12620"/>
<gene>
    <name evidence="1" type="ORF">FDP22_12620</name>
</gene>
<reference evidence="1 2" key="1">
    <citation type="submission" date="2019-06" db="EMBL/GenBank/DDBJ databases">
        <title>Genome sequence of Rhodobacteraceae bacterium D4M1.</title>
        <authorList>
            <person name="Cao J."/>
        </authorList>
    </citation>
    <scope>NUCLEOTIDE SEQUENCE [LARGE SCALE GENOMIC DNA]</scope>
    <source>
        <strain evidence="1 2">D4M1</strain>
    </source>
</reference>
<protein>
    <submittedName>
        <fullName evidence="1">Uncharacterized protein</fullName>
    </submittedName>
</protein>
<evidence type="ECO:0000313" key="2">
    <source>
        <dbReference type="Proteomes" id="UP000305888"/>
    </source>
</evidence>